<evidence type="ECO:0000256" key="3">
    <source>
        <dbReference type="ARBA" id="ARBA00022679"/>
    </source>
</evidence>
<dbReference type="KEGG" id="nti:DNFV4_04210"/>
<dbReference type="InterPro" id="IPR050256">
    <property type="entry name" value="Glycosyltransferase_2"/>
</dbReference>
<dbReference type="GO" id="GO:0016757">
    <property type="term" value="F:glycosyltransferase activity"/>
    <property type="evidence" value="ECO:0007669"/>
    <property type="project" value="UniProtKB-KW"/>
</dbReference>
<evidence type="ECO:0000256" key="1">
    <source>
        <dbReference type="ARBA" id="ARBA00006739"/>
    </source>
</evidence>
<evidence type="ECO:0000256" key="2">
    <source>
        <dbReference type="ARBA" id="ARBA00022676"/>
    </source>
</evidence>
<name>A0AA86TB66_9BACT</name>
<gene>
    <name evidence="4" type="ORF">DNFV4_04210</name>
</gene>
<dbReference type="PANTHER" id="PTHR48090">
    <property type="entry name" value="UNDECAPRENYL-PHOSPHATE 4-DEOXY-4-FORMAMIDO-L-ARABINOSE TRANSFERASE-RELATED"/>
    <property type="match status" value="1"/>
</dbReference>
<keyword evidence="3 4" id="KW-0808">Transferase</keyword>
<reference evidence="4" key="1">
    <citation type="submission" date="2022-10" db="EMBL/GenBank/DDBJ databases">
        <authorList>
            <person name="Koch H."/>
        </authorList>
    </citation>
    <scope>NUCLEOTIDE SEQUENCE</scope>
    <source>
        <strain evidence="4">DNF</strain>
    </source>
</reference>
<dbReference type="EMBL" id="OX365700">
    <property type="protein sequence ID" value="CAI4033768.1"/>
    <property type="molecule type" value="Genomic_DNA"/>
</dbReference>
<accession>A0AA86TB66</accession>
<dbReference type="Gene3D" id="3.90.550.10">
    <property type="entry name" value="Spore Coat Polysaccharide Biosynthesis Protein SpsA, Chain A"/>
    <property type="match status" value="1"/>
</dbReference>
<keyword evidence="2" id="KW-0328">Glycosyltransferase</keyword>
<evidence type="ECO:0000313" key="4">
    <source>
        <dbReference type="EMBL" id="CAI4033768.1"/>
    </source>
</evidence>
<evidence type="ECO:0000313" key="5">
    <source>
        <dbReference type="Proteomes" id="UP001179121"/>
    </source>
</evidence>
<keyword evidence="5" id="KW-1185">Reference proteome</keyword>
<organism evidence="4 5">
    <name type="scientific">Nitrospira tepida</name>
    <dbReference type="NCBI Taxonomy" id="2973512"/>
    <lineage>
        <taxon>Bacteria</taxon>
        <taxon>Pseudomonadati</taxon>
        <taxon>Nitrospirota</taxon>
        <taxon>Nitrospiria</taxon>
        <taxon>Nitrospirales</taxon>
        <taxon>Nitrospiraceae</taxon>
        <taxon>Nitrospira</taxon>
    </lineage>
</organism>
<protein>
    <submittedName>
        <fullName evidence="4">Glycosyl transferase family 2</fullName>
    </submittedName>
</protein>
<dbReference type="SUPFAM" id="SSF53448">
    <property type="entry name" value="Nucleotide-diphospho-sugar transferases"/>
    <property type="match status" value="1"/>
</dbReference>
<comment type="similarity">
    <text evidence="1">Belongs to the glycosyltransferase 2 family.</text>
</comment>
<dbReference type="Proteomes" id="UP001179121">
    <property type="component" value="Chromosome"/>
</dbReference>
<dbReference type="PANTHER" id="PTHR48090:SF10">
    <property type="entry name" value="GLUCOSYL-3-PHOSPHOGLYCERATE SYNTHASE"/>
    <property type="match status" value="1"/>
</dbReference>
<dbReference type="InterPro" id="IPR029044">
    <property type="entry name" value="Nucleotide-diphossugar_trans"/>
</dbReference>
<sequence>MASGPAPNAGRFGMPDVLEWREGMSEQAALPEPPGEVVQRVRTAAVIVAVQTFNNARTIEPLVKGIVTGLRQYFPGSPGLIVNCDGGSQDGTPSMIEGLAGEYPVHLMGGASLGGYSTLPTLATESGMPGGEQGLRDLCAIVEQAQATACLILDGNLRSLTPEWMDLLGRPVQERGADFVIPLYQRHRYDGTLAHNLLSPLLRALYGKRLRYPSGGARALSGAFVKEVLARLDRERAVLGCGLDGTLTTLALTGDAQVWHAYVGTKAQDGPFGPADLATVLSQTVGCIFHAMEEYESRWEAVKDSAEVPLYGKVEHAGASEPVQVARMVGGFKQGLRDLLPLWDLILPPETLDQILPLGMLDPDEFRFPVELWVQVVYDFALAYHDQVLHRDHLLKSLTPLYLGRTASFVLETKDGPPSDVEAAVDSIGDTFERLKPYLLERWRWRNE</sequence>
<dbReference type="AlphaFoldDB" id="A0AA86TB66"/>
<proteinExistence type="inferred from homology"/>